<reference evidence="2" key="1">
    <citation type="submission" date="2016-11" db="UniProtKB">
        <authorList>
            <consortium name="WormBaseParasite"/>
        </authorList>
    </citation>
    <scope>IDENTIFICATION</scope>
</reference>
<name>A0A1I7ZDK1_9BILA</name>
<evidence type="ECO:0000313" key="2">
    <source>
        <dbReference type="WBParaSite" id="L893_g25465.t1"/>
    </source>
</evidence>
<organism evidence="1 2">
    <name type="scientific">Steinernema glaseri</name>
    <dbReference type="NCBI Taxonomy" id="37863"/>
    <lineage>
        <taxon>Eukaryota</taxon>
        <taxon>Metazoa</taxon>
        <taxon>Ecdysozoa</taxon>
        <taxon>Nematoda</taxon>
        <taxon>Chromadorea</taxon>
        <taxon>Rhabditida</taxon>
        <taxon>Tylenchina</taxon>
        <taxon>Panagrolaimomorpha</taxon>
        <taxon>Strongyloidoidea</taxon>
        <taxon>Steinernematidae</taxon>
        <taxon>Steinernema</taxon>
    </lineage>
</organism>
<sequence>MNGPDPWLIIAIEHRISKIYTKDIKKDGVSRLDLGEGRLSREVRPALDSAKAKMSSISVYEYAVYSAVIQPATRVDKQAIPYPPSSSTSSTIFPLFPALYAPLPSRAHLHLLLSRAHLPHMYYAPIKRLRLLTTVTLY</sequence>
<keyword evidence="1" id="KW-1185">Reference proteome</keyword>
<dbReference type="WBParaSite" id="L893_g25465.t1">
    <property type="protein sequence ID" value="L893_g25465.t1"/>
    <property type="gene ID" value="L893_g25465"/>
</dbReference>
<proteinExistence type="predicted"/>
<dbReference type="Proteomes" id="UP000095287">
    <property type="component" value="Unplaced"/>
</dbReference>
<dbReference type="AlphaFoldDB" id="A0A1I7ZDK1"/>
<evidence type="ECO:0000313" key="1">
    <source>
        <dbReference type="Proteomes" id="UP000095287"/>
    </source>
</evidence>
<accession>A0A1I7ZDK1</accession>
<protein>
    <submittedName>
        <fullName evidence="2">ULP_PROTEASE domain-containing protein</fullName>
    </submittedName>
</protein>